<dbReference type="RefSeq" id="WP_381215592.1">
    <property type="nucleotide sequence ID" value="NZ_JBHSPC010000074.1"/>
</dbReference>
<dbReference type="Proteomes" id="UP001596183">
    <property type="component" value="Unassembled WGS sequence"/>
</dbReference>
<sequence>MALVFFTLDVDADIWRRSVGSDSLVATVLFLGQALMLKESPTGPAGKGRLDESVADLDSIYGIKAIAGMPDEATRTAVEVPAVGFRHTDRPYW</sequence>
<gene>
    <name evidence="1" type="ORF">ACFP2V_22945</name>
</gene>
<proteinExistence type="predicted"/>
<reference evidence="2" key="1">
    <citation type="journal article" date="2019" name="Int. J. Syst. Evol. Microbiol.">
        <title>The Global Catalogue of Microorganisms (GCM) 10K type strain sequencing project: providing services to taxonomists for standard genome sequencing and annotation.</title>
        <authorList>
            <consortium name="The Broad Institute Genomics Platform"/>
            <consortium name="The Broad Institute Genome Sequencing Center for Infectious Disease"/>
            <person name="Wu L."/>
            <person name="Ma J."/>
        </authorList>
    </citation>
    <scope>NUCLEOTIDE SEQUENCE [LARGE SCALE GENOMIC DNA]</scope>
    <source>
        <strain evidence="2">JCM 13852</strain>
    </source>
</reference>
<keyword evidence="2" id="KW-1185">Reference proteome</keyword>
<protein>
    <submittedName>
        <fullName evidence="1">Uncharacterized protein</fullName>
    </submittedName>
</protein>
<evidence type="ECO:0000313" key="1">
    <source>
        <dbReference type="EMBL" id="MFC5672864.1"/>
    </source>
</evidence>
<name>A0ABW0XT60_9ACTN</name>
<dbReference type="EMBL" id="JBHSPC010000074">
    <property type="protein sequence ID" value="MFC5672864.1"/>
    <property type="molecule type" value="Genomic_DNA"/>
</dbReference>
<organism evidence="1 2">
    <name type="scientific">Streptomyces incanus</name>
    <dbReference type="NCBI Taxonomy" id="887453"/>
    <lineage>
        <taxon>Bacteria</taxon>
        <taxon>Bacillati</taxon>
        <taxon>Actinomycetota</taxon>
        <taxon>Actinomycetes</taxon>
        <taxon>Kitasatosporales</taxon>
        <taxon>Streptomycetaceae</taxon>
        <taxon>Streptomyces</taxon>
    </lineage>
</organism>
<evidence type="ECO:0000313" key="2">
    <source>
        <dbReference type="Proteomes" id="UP001596183"/>
    </source>
</evidence>
<comment type="caution">
    <text evidence="1">The sequence shown here is derived from an EMBL/GenBank/DDBJ whole genome shotgun (WGS) entry which is preliminary data.</text>
</comment>
<accession>A0ABW0XT60</accession>